<feature type="transmembrane region" description="Helical" evidence="1">
    <location>
        <begin position="199"/>
        <end position="220"/>
    </location>
</feature>
<dbReference type="EMBL" id="JAULSW010000002">
    <property type="protein sequence ID" value="KAK3389154.1"/>
    <property type="molecule type" value="Genomic_DNA"/>
</dbReference>
<evidence type="ECO:0000313" key="3">
    <source>
        <dbReference type="Proteomes" id="UP001285441"/>
    </source>
</evidence>
<feature type="transmembrane region" description="Helical" evidence="1">
    <location>
        <begin position="174"/>
        <end position="192"/>
    </location>
</feature>
<keyword evidence="1" id="KW-1133">Transmembrane helix</keyword>
<feature type="transmembrane region" description="Helical" evidence="1">
    <location>
        <begin position="79"/>
        <end position="100"/>
    </location>
</feature>
<evidence type="ECO:0000313" key="2">
    <source>
        <dbReference type="EMBL" id="KAK3389154.1"/>
    </source>
</evidence>
<feature type="transmembrane region" description="Helical" evidence="1">
    <location>
        <begin position="28"/>
        <end position="50"/>
    </location>
</feature>
<name>A0AAE0U3F5_9PEZI</name>
<feature type="transmembrane region" description="Helical" evidence="1">
    <location>
        <begin position="226"/>
        <end position="252"/>
    </location>
</feature>
<protein>
    <submittedName>
        <fullName evidence="2">Uncharacterized protein</fullName>
    </submittedName>
</protein>
<dbReference type="Proteomes" id="UP001285441">
    <property type="component" value="Unassembled WGS sequence"/>
</dbReference>
<proteinExistence type="predicted"/>
<reference evidence="2" key="1">
    <citation type="journal article" date="2023" name="Mol. Phylogenet. Evol.">
        <title>Genome-scale phylogeny and comparative genomics of the fungal order Sordariales.</title>
        <authorList>
            <person name="Hensen N."/>
            <person name="Bonometti L."/>
            <person name="Westerberg I."/>
            <person name="Brannstrom I.O."/>
            <person name="Guillou S."/>
            <person name="Cros-Aarteil S."/>
            <person name="Calhoun S."/>
            <person name="Haridas S."/>
            <person name="Kuo A."/>
            <person name="Mondo S."/>
            <person name="Pangilinan J."/>
            <person name="Riley R."/>
            <person name="LaButti K."/>
            <person name="Andreopoulos B."/>
            <person name="Lipzen A."/>
            <person name="Chen C."/>
            <person name="Yan M."/>
            <person name="Daum C."/>
            <person name="Ng V."/>
            <person name="Clum A."/>
            <person name="Steindorff A."/>
            <person name="Ohm R.A."/>
            <person name="Martin F."/>
            <person name="Silar P."/>
            <person name="Natvig D.O."/>
            <person name="Lalanne C."/>
            <person name="Gautier V."/>
            <person name="Ament-Velasquez S.L."/>
            <person name="Kruys A."/>
            <person name="Hutchinson M.I."/>
            <person name="Powell A.J."/>
            <person name="Barry K."/>
            <person name="Miller A.N."/>
            <person name="Grigoriev I.V."/>
            <person name="Debuchy R."/>
            <person name="Gladieux P."/>
            <person name="Hiltunen Thoren M."/>
            <person name="Johannesson H."/>
        </authorList>
    </citation>
    <scope>NUCLEOTIDE SEQUENCE</scope>
    <source>
        <strain evidence="2">CBS 232.78</strain>
    </source>
</reference>
<comment type="caution">
    <text evidence="2">The sequence shown here is derived from an EMBL/GenBank/DDBJ whole genome shotgun (WGS) entry which is preliminary data.</text>
</comment>
<dbReference type="AlphaFoldDB" id="A0AAE0U3F5"/>
<sequence length="564" mass="62546">MPAQYSALRLIAASFNEREMDERERHSGLASCILRLYSGMMIGIRLFLLAKDRRIEVESWMSASEHAPLPPRVYPSQQLMLAAGILSMVFVITSTPLSAVGRAGLSLAGIGDLVVLALMITATVFQLSYLPASDSGCFPYTGPQSVLDMFTGIGKENNKTPGDVCKEYSGSCQLAFYSIAGIAPGALIGIFAPNILGILVLTFHLWIIPALAILVGVGLWKALKYAFIFFIAPFLYIISKPLRVLFFVLGRIPAVVRYKKRRADKFRQTAGCSDMEHLLPLVHHCKERFNESDLTLVSARRQTSHIPRSGPPVLSVTLDSAFEKVFGRDEVILAPLIRNCHFVDVLQLSRTSKTLRSAIHRALAAQLPLLPPLRVMTCWRGSKSSCWGCGVQICIGCKSTVEVPVSMTPLTTRHLNVCEARCVRCYVDKMCHSKSSGSRTRPCEHLKPTIAITATMAAEDDDDEVVEEEKQEQVVCSSCAAAAAEELRENREVREAKELFYLAKSTVSCGRCKRLLEDTGPRWWACCECGAECTSHYHPPWRGQYHHDGKKMGRMQLLSALFKR</sequence>
<gene>
    <name evidence="2" type="ORF">B0H63DRAFT_94936</name>
</gene>
<keyword evidence="1" id="KW-0812">Transmembrane</keyword>
<reference evidence="2" key="2">
    <citation type="submission" date="2023-06" db="EMBL/GenBank/DDBJ databases">
        <authorList>
            <consortium name="Lawrence Berkeley National Laboratory"/>
            <person name="Haridas S."/>
            <person name="Hensen N."/>
            <person name="Bonometti L."/>
            <person name="Westerberg I."/>
            <person name="Brannstrom I.O."/>
            <person name="Guillou S."/>
            <person name="Cros-Aarteil S."/>
            <person name="Calhoun S."/>
            <person name="Kuo A."/>
            <person name="Mondo S."/>
            <person name="Pangilinan J."/>
            <person name="Riley R."/>
            <person name="LaButti K."/>
            <person name="Andreopoulos B."/>
            <person name="Lipzen A."/>
            <person name="Chen C."/>
            <person name="Yanf M."/>
            <person name="Daum C."/>
            <person name="Ng V."/>
            <person name="Clum A."/>
            <person name="Steindorff A."/>
            <person name="Ohm R."/>
            <person name="Martin F."/>
            <person name="Silar P."/>
            <person name="Natvig D."/>
            <person name="Lalanne C."/>
            <person name="Gautier V."/>
            <person name="Ament-velasquez S.L."/>
            <person name="Kruys A."/>
            <person name="Hutchinson M.I."/>
            <person name="Powell A.J."/>
            <person name="Barry K."/>
            <person name="Miller A.N."/>
            <person name="Grigoriev I.V."/>
            <person name="Debuchy R."/>
            <person name="Gladieux P."/>
            <person name="Thoren M.H."/>
            <person name="Johannesson H."/>
        </authorList>
    </citation>
    <scope>NUCLEOTIDE SEQUENCE</scope>
    <source>
        <strain evidence="2">CBS 232.78</strain>
    </source>
</reference>
<keyword evidence="3" id="KW-1185">Reference proteome</keyword>
<accession>A0AAE0U3F5</accession>
<evidence type="ECO:0000256" key="1">
    <source>
        <dbReference type="SAM" id="Phobius"/>
    </source>
</evidence>
<organism evidence="2 3">
    <name type="scientific">Podospora didyma</name>
    <dbReference type="NCBI Taxonomy" id="330526"/>
    <lineage>
        <taxon>Eukaryota</taxon>
        <taxon>Fungi</taxon>
        <taxon>Dikarya</taxon>
        <taxon>Ascomycota</taxon>
        <taxon>Pezizomycotina</taxon>
        <taxon>Sordariomycetes</taxon>
        <taxon>Sordariomycetidae</taxon>
        <taxon>Sordariales</taxon>
        <taxon>Podosporaceae</taxon>
        <taxon>Podospora</taxon>
    </lineage>
</organism>
<feature type="transmembrane region" description="Helical" evidence="1">
    <location>
        <begin position="107"/>
        <end position="129"/>
    </location>
</feature>
<keyword evidence="1" id="KW-0472">Membrane</keyword>